<dbReference type="GO" id="GO:0016020">
    <property type="term" value="C:membrane"/>
    <property type="evidence" value="ECO:0007669"/>
    <property type="project" value="UniProtKB-SubCell"/>
</dbReference>
<dbReference type="EMBL" id="CP016808">
    <property type="protein sequence ID" value="ANY68498.1"/>
    <property type="molecule type" value="Genomic_DNA"/>
</dbReference>
<comment type="subcellular location">
    <subcellularLocation>
        <location evidence="1">Membrane</location>
        <topology evidence="1">Multi-pass membrane protein</topology>
    </subcellularLocation>
</comment>
<feature type="transmembrane region" description="Helical" evidence="8">
    <location>
        <begin position="120"/>
        <end position="139"/>
    </location>
</feature>
<organism evidence="9">
    <name type="scientific">Paenibacillus sp. BIHB 4019</name>
    <dbReference type="NCBI Taxonomy" id="1870819"/>
    <lineage>
        <taxon>Bacteria</taxon>
        <taxon>Bacillati</taxon>
        <taxon>Bacillota</taxon>
        <taxon>Bacilli</taxon>
        <taxon>Bacillales</taxon>
        <taxon>Paenibacillaceae</taxon>
        <taxon>Paenibacillus</taxon>
    </lineage>
</organism>
<keyword evidence="5 8" id="KW-0812">Transmembrane</keyword>
<feature type="transmembrane region" description="Helical" evidence="8">
    <location>
        <begin position="12"/>
        <end position="29"/>
    </location>
</feature>
<feature type="transmembrane region" description="Helical" evidence="8">
    <location>
        <begin position="219"/>
        <end position="245"/>
    </location>
</feature>
<evidence type="ECO:0000256" key="3">
    <source>
        <dbReference type="ARBA" id="ARBA00022448"/>
    </source>
</evidence>
<keyword evidence="7 8" id="KW-0472">Membrane</keyword>
<feature type="transmembrane region" description="Helical" evidence="8">
    <location>
        <begin position="188"/>
        <end position="207"/>
    </location>
</feature>
<accession>A0A1B2DLA0</accession>
<feature type="transmembrane region" description="Helical" evidence="8">
    <location>
        <begin position="82"/>
        <end position="100"/>
    </location>
</feature>
<evidence type="ECO:0000256" key="4">
    <source>
        <dbReference type="ARBA" id="ARBA00022544"/>
    </source>
</evidence>
<dbReference type="GO" id="GO:0009847">
    <property type="term" value="P:spore germination"/>
    <property type="evidence" value="ECO:0007669"/>
    <property type="project" value="InterPro"/>
</dbReference>
<keyword evidence="6 8" id="KW-1133">Transmembrane helix</keyword>
<dbReference type="InterPro" id="IPR004761">
    <property type="entry name" value="Spore_GerAB"/>
</dbReference>
<gene>
    <name evidence="9" type="ORF">BBD42_19980</name>
</gene>
<evidence type="ECO:0000256" key="1">
    <source>
        <dbReference type="ARBA" id="ARBA00004141"/>
    </source>
</evidence>
<feature type="transmembrane region" description="Helical" evidence="8">
    <location>
        <begin position="41"/>
        <end position="61"/>
    </location>
</feature>
<keyword evidence="3" id="KW-0813">Transport</keyword>
<comment type="similarity">
    <text evidence="2">Belongs to the amino acid-polyamine-organocation (APC) superfamily. Spore germination protein (SGP) (TC 2.A.3.9) family.</text>
</comment>
<feature type="transmembrane region" description="Helical" evidence="8">
    <location>
        <begin position="337"/>
        <end position="358"/>
    </location>
</feature>
<evidence type="ECO:0000256" key="8">
    <source>
        <dbReference type="SAM" id="Phobius"/>
    </source>
</evidence>
<evidence type="ECO:0000256" key="6">
    <source>
        <dbReference type="ARBA" id="ARBA00022989"/>
    </source>
</evidence>
<keyword evidence="4" id="KW-0309">Germination</keyword>
<dbReference type="NCBIfam" id="TIGR00912">
    <property type="entry name" value="2A0309"/>
    <property type="match status" value="1"/>
</dbReference>
<evidence type="ECO:0000256" key="5">
    <source>
        <dbReference type="ARBA" id="ARBA00022692"/>
    </source>
</evidence>
<evidence type="ECO:0000256" key="7">
    <source>
        <dbReference type="ARBA" id="ARBA00023136"/>
    </source>
</evidence>
<dbReference type="PANTHER" id="PTHR34975">
    <property type="entry name" value="SPORE GERMINATION PROTEIN A2"/>
    <property type="match status" value="1"/>
</dbReference>
<proteinExistence type="inferred from homology"/>
<dbReference type="Pfam" id="PF03845">
    <property type="entry name" value="Spore_permease"/>
    <property type="match status" value="1"/>
</dbReference>
<name>A0A1B2DLA0_9BACL</name>
<dbReference type="RefSeq" id="WP_099519635.1">
    <property type="nucleotide sequence ID" value="NZ_CP016808.1"/>
</dbReference>
<evidence type="ECO:0000313" key="9">
    <source>
        <dbReference type="EMBL" id="ANY68498.1"/>
    </source>
</evidence>
<feature type="transmembrane region" description="Helical" evidence="8">
    <location>
        <begin position="148"/>
        <end position="168"/>
    </location>
</feature>
<feature type="transmembrane region" description="Helical" evidence="8">
    <location>
        <begin position="265"/>
        <end position="287"/>
    </location>
</feature>
<feature type="transmembrane region" description="Helical" evidence="8">
    <location>
        <begin position="307"/>
        <end position="331"/>
    </location>
</feature>
<dbReference type="PANTHER" id="PTHR34975:SF2">
    <property type="entry name" value="SPORE GERMINATION PROTEIN A2"/>
    <property type="match status" value="1"/>
</dbReference>
<sequence>MQQPQQTITVRQLAILVIFFIIGDMQLFLPPLTAEYAKQSAWLSGLIGLVFGVGAAWFIFSMSKRFPGKSLIDINNQAFGKIAGGILSLVFLAMMFNTSITQIREISDFVTTQMMEETPQLVICLLMVVPITLALRGGIPTIGRLGEVIFPLYSALFILLVILLLPKIDLTQLLPIEVTGFPGIVKGSLFFIAFPYCELFAFLMIFQNVEESEHKARDYLLAALVAGMAIWVIIVMCICVLGVFTTEITVYSPYVMAKKINIGDFVQRLEAVLAIDYIISTYFRSLIYGYAFIRGLQQLFKLRDHRFMLWPFGFLIVGYAYFLAPGIVAFVQFDVAWLFWVFTYSPGLLLLSYIAAGLRQGWGKKGRAGMKQEK</sequence>
<protein>
    <submittedName>
        <fullName evidence="9">Uncharacterized protein</fullName>
    </submittedName>
</protein>
<reference evidence="9" key="1">
    <citation type="submission" date="2016-08" db="EMBL/GenBank/DDBJ databases">
        <title>Complete Genome Seqeunce of Paenibacillus sp. BIHB 4019 from tea rhizoplane.</title>
        <authorList>
            <person name="Thakur R."/>
            <person name="Swarnkar M.K."/>
            <person name="Gulati A."/>
        </authorList>
    </citation>
    <scope>NUCLEOTIDE SEQUENCE [LARGE SCALE GENOMIC DNA]</scope>
    <source>
        <strain evidence="9">BIHB4019</strain>
    </source>
</reference>
<dbReference type="AlphaFoldDB" id="A0A1B2DLA0"/>
<evidence type="ECO:0000256" key="2">
    <source>
        <dbReference type="ARBA" id="ARBA00007998"/>
    </source>
</evidence>